<name>A0A7W8JWQ0_9DEIO</name>
<proteinExistence type="predicted"/>
<comment type="caution">
    <text evidence="1">The sequence shown here is derived from an EMBL/GenBank/DDBJ whole genome shotgun (WGS) entry which is preliminary data.</text>
</comment>
<organism evidence="1 2">
    <name type="scientific">Deinococcus humi</name>
    <dbReference type="NCBI Taxonomy" id="662880"/>
    <lineage>
        <taxon>Bacteria</taxon>
        <taxon>Thermotogati</taxon>
        <taxon>Deinococcota</taxon>
        <taxon>Deinococci</taxon>
        <taxon>Deinococcales</taxon>
        <taxon>Deinococcaceae</taxon>
        <taxon>Deinococcus</taxon>
    </lineage>
</organism>
<accession>A0A7W8JWQ0</accession>
<dbReference type="AlphaFoldDB" id="A0A7W8JWQ0"/>
<protein>
    <recommendedName>
        <fullName evidence="3">Hpr(Ser) kinase/phosphatase</fullName>
    </recommendedName>
</protein>
<reference evidence="1 2" key="1">
    <citation type="submission" date="2020-08" db="EMBL/GenBank/DDBJ databases">
        <title>Genomic Encyclopedia of Type Strains, Phase IV (KMG-IV): sequencing the most valuable type-strain genomes for metagenomic binning, comparative biology and taxonomic classification.</title>
        <authorList>
            <person name="Goeker M."/>
        </authorList>
    </citation>
    <scope>NUCLEOTIDE SEQUENCE [LARGE SCALE GENOMIC DNA]</scope>
    <source>
        <strain evidence="1 2">DSM 27939</strain>
    </source>
</reference>
<evidence type="ECO:0008006" key="3">
    <source>
        <dbReference type="Google" id="ProtNLM"/>
    </source>
</evidence>
<dbReference type="InterPro" id="IPR027417">
    <property type="entry name" value="P-loop_NTPase"/>
</dbReference>
<dbReference type="RefSeq" id="WP_184135223.1">
    <property type="nucleotide sequence ID" value="NZ_JACHFL010000011.1"/>
</dbReference>
<evidence type="ECO:0000313" key="2">
    <source>
        <dbReference type="Proteomes" id="UP000552709"/>
    </source>
</evidence>
<keyword evidence="2" id="KW-1185">Reference proteome</keyword>
<evidence type="ECO:0000313" key="1">
    <source>
        <dbReference type="EMBL" id="MBB5364610.1"/>
    </source>
</evidence>
<gene>
    <name evidence="1" type="ORF">HNQ08_003723</name>
</gene>
<sequence>MTRGAQDFLSLDALVTTSGIGEDVLGPLRQQWGYAGVSSPSRKIILRYGSLAPVPPVAPVEVMVARMPLPVRVRGDELWLGEALHLEVQGGDVCLTLGNHPVPAEAWFLAWTEAHRAGGWLPLHSAVLMQGEQAVGLTGVSGAGKSTAALRLAGLGVTILSEDQAWVRPEDQRVVGFDQHLRAFDDSVRTFAPHLLSQAAGHDAYGKLLLPLTHPGAQATLQSLLVFGLSPEPSLAERIRALWDATGVPLTQTGRQATASGVGVLLRHLHIQGVTREDVLRVVRPRLGLDNWDQSGS</sequence>
<dbReference type="Gene3D" id="3.40.50.300">
    <property type="entry name" value="P-loop containing nucleotide triphosphate hydrolases"/>
    <property type="match status" value="1"/>
</dbReference>
<dbReference type="Proteomes" id="UP000552709">
    <property type="component" value="Unassembled WGS sequence"/>
</dbReference>
<dbReference type="SUPFAM" id="SSF53795">
    <property type="entry name" value="PEP carboxykinase-like"/>
    <property type="match status" value="1"/>
</dbReference>
<dbReference type="EMBL" id="JACHFL010000011">
    <property type="protein sequence ID" value="MBB5364610.1"/>
    <property type="molecule type" value="Genomic_DNA"/>
</dbReference>